<keyword evidence="1" id="KW-0472">Membrane</keyword>
<dbReference type="Proteomes" id="UP000250918">
    <property type="component" value="Unassembled WGS sequence"/>
</dbReference>
<organism evidence="3 4">
    <name type="scientific">candidate division GN15 bacterium</name>
    <dbReference type="NCBI Taxonomy" id="2072418"/>
    <lineage>
        <taxon>Bacteria</taxon>
        <taxon>candidate division GN15</taxon>
    </lineage>
</organism>
<dbReference type="AlphaFoldDB" id="A0A855X1W9"/>
<sequence>MSDTIRPRHPLLVLVWSFGILIAMNLHQYLGVLIGAMMGGFTFEEVISGKGRNLFSQLGHGVTAVVIGLPLAWLIIRFLWRRSFDWMRLRFNGRLALGGFALGLLLPLAVLTVISAVGNVNVTAVPSRLTAGDFAVILAGTLCWMSFIAFSEETVFRGMVVREWASRWGWKAATLLGGLWFGALHLTGIEGGLTFVSAIWVLIAGVAVTVLFVALYVRGRSLWLPIGFHLGWNLCLDGLLGVTISGKEPGFSLFQMNTSGPAWLTGGAFGMEASVVAIAVYLAVAILVLRLGRPGGIQILNPRPEGFSEQRVV</sequence>
<gene>
    <name evidence="3" type="ORF">C3F09_09765</name>
</gene>
<dbReference type="PANTHER" id="PTHR39430">
    <property type="entry name" value="MEMBRANE-ASSOCIATED PROTEASE-RELATED"/>
    <property type="match status" value="1"/>
</dbReference>
<evidence type="ECO:0000313" key="3">
    <source>
        <dbReference type="EMBL" id="PWB70058.1"/>
    </source>
</evidence>
<feature type="domain" description="CAAX prenyl protease 2/Lysostaphin resistance protein A-like" evidence="2">
    <location>
        <begin position="139"/>
        <end position="234"/>
    </location>
</feature>
<keyword evidence="1" id="KW-1133">Transmembrane helix</keyword>
<name>A0A855X1W9_9BACT</name>
<proteinExistence type="predicted"/>
<dbReference type="GO" id="GO:0004175">
    <property type="term" value="F:endopeptidase activity"/>
    <property type="evidence" value="ECO:0007669"/>
    <property type="project" value="UniProtKB-ARBA"/>
</dbReference>
<feature type="transmembrane region" description="Helical" evidence="1">
    <location>
        <begin position="92"/>
        <end position="114"/>
    </location>
</feature>
<accession>A0A855X1W9</accession>
<feature type="transmembrane region" description="Helical" evidence="1">
    <location>
        <begin position="262"/>
        <end position="289"/>
    </location>
</feature>
<feature type="transmembrane region" description="Helical" evidence="1">
    <location>
        <begin position="134"/>
        <end position="156"/>
    </location>
</feature>
<keyword evidence="1" id="KW-0812">Transmembrane</keyword>
<evidence type="ECO:0000256" key="1">
    <source>
        <dbReference type="SAM" id="Phobius"/>
    </source>
</evidence>
<feature type="transmembrane region" description="Helical" evidence="1">
    <location>
        <begin position="168"/>
        <end position="189"/>
    </location>
</feature>
<evidence type="ECO:0000259" key="2">
    <source>
        <dbReference type="Pfam" id="PF02517"/>
    </source>
</evidence>
<dbReference type="EMBL" id="PQAP01000156">
    <property type="protein sequence ID" value="PWB70058.1"/>
    <property type="molecule type" value="Genomic_DNA"/>
</dbReference>
<feature type="transmembrane region" description="Helical" evidence="1">
    <location>
        <begin position="195"/>
        <end position="215"/>
    </location>
</feature>
<evidence type="ECO:0000313" key="4">
    <source>
        <dbReference type="Proteomes" id="UP000250918"/>
    </source>
</evidence>
<feature type="transmembrane region" description="Helical" evidence="1">
    <location>
        <begin position="12"/>
        <end position="38"/>
    </location>
</feature>
<reference evidence="3 4" key="1">
    <citation type="journal article" date="2018" name="ISME J.">
        <title>A methanotrophic archaeon couples anaerobic oxidation of methane to Fe(III) reduction.</title>
        <authorList>
            <person name="Cai C."/>
            <person name="Leu A.O."/>
            <person name="Xie G.J."/>
            <person name="Guo J."/>
            <person name="Feng Y."/>
            <person name="Zhao J.X."/>
            <person name="Tyson G.W."/>
            <person name="Yuan Z."/>
            <person name="Hu S."/>
        </authorList>
    </citation>
    <scope>NUCLEOTIDE SEQUENCE [LARGE SCALE GENOMIC DNA]</scope>
    <source>
        <strain evidence="3">FeB_12</strain>
    </source>
</reference>
<comment type="caution">
    <text evidence="3">The sequence shown here is derived from an EMBL/GenBank/DDBJ whole genome shotgun (WGS) entry which is preliminary data.</text>
</comment>
<dbReference type="PANTHER" id="PTHR39430:SF1">
    <property type="entry name" value="PROTEASE"/>
    <property type="match status" value="1"/>
</dbReference>
<protein>
    <recommendedName>
        <fullName evidence="2">CAAX prenyl protease 2/Lysostaphin resistance protein A-like domain-containing protein</fullName>
    </recommendedName>
</protein>
<dbReference type="GO" id="GO:0080120">
    <property type="term" value="P:CAAX-box protein maturation"/>
    <property type="evidence" value="ECO:0007669"/>
    <property type="project" value="UniProtKB-ARBA"/>
</dbReference>
<feature type="transmembrane region" description="Helical" evidence="1">
    <location>
        <begin position="222"/>
        <end position="242"/>
    </location>
</feature>
<dbReference type="InterPro" id="IPR003675">
    <property type="entry name" value="Rce1/LyrA-like_dom"/>
</dbReference>
<feature type="transmembrane region" description="Helical" evidence="1">
    <location>
        <begin position="58"/>
        <end position="80"/>
    </location>
</feature>
<dbReference type="Pfam" id="PF02517">
    <property type="entry name" value="Rce1-like"/>
    <property type="match status" value="1"/>
</dbReference>